<dbReference type="PROSITE" id="PS50017">
    <property type="entry name" value="DEATH_DOMAIN"/>
    <property type="match status" value="1"/>
</dbReference>
<name>A0ABP1PPZ8_9HEXA</name>
<protein>
    <recommendedName>
        <fullName evidence="1">Death domain-containing protein</fullName>
    </recommendedName>
</protein>
<evidence type="ECO:0000313" key="2">
    <source>
        <dbReference type="EMBL" id="CAL8069047.1"/>
    </source>
</evidence>
<feature type="domain" description="Death" evidence="1">
    <location>
        <begin position="72"/>
        <end position="141"/>
    </location>
</feature>
<proteinExistence type="predicted"/>
<accession>A0ABP1PPZ8</accession>
<comment type="caution">
    <text evidence="2">The sequence shown here is derived from an EMBL/GenBank/DDBJ whole genome shotgun (WGS) entry which is preliminary data.</text>
</comment>
<dbReference type="Proteomes" id="UP001642540">
    <property type="component" value="Unassembled WGS sequence"/>
</dbReference>
<organism evidence="2 3">
    <name type="scientific">Orchesella dallaii</name>
    <dbReference type="NCBI Taxonomy" id="48710"/>
    <lineage>
        <taxon>Eukaryota</taxon>
        <taxon>Metazoa</taxon>
        <taxon>Ecdysozoa</taxon>
        <taxon>Arthropoda</taxon>
        <taxon>Hexapoda</taxon>
        <taxon>Collembola</taxon>
        <taxon>Entomobryomorpha</taxon>
        <taxon>Entomobryoidea</taxon>
        <taxon>Orchesellidae</taxon>
        <taxon>Orchesellinae</taxon>
        <taxon>Orchesella</taxon>
    </lineage>
</organism>
<gene>
    <name evidence="2" type="ORF">ODALV1_LOCUS589</name>
</gene>
<sequence length="191" mass="21562">MRLMGYHPNNLSTQKTSLWEKNVSSNDLIIIFETMEIDPPTSSYTACTFVRVRDVLSNGGSAGQLWIKLIDVSRSLEIPSDRVVSLQMRISTNTITHSDALYEILESWKAKFSGQAKLPILFHALKNNLLNDSADALRDHFKAAPDEIVKELSDLKISGGEKLLLTSKWLKFQGKDMKVEELRIRKEQIAG</sequence>
<reference evidence="2 3" key="1">
    <citation type="submission" date="2024-08" db="EMBL/GenBank/DDBJ databases">
        <authorList>
            <person name="Cucini C."/>
            <person name="Frati F."/>
        </authorList>
    </citation>
    <scope>NUCLEOTIDE SEQUENCE [LARGE SCALE GENOMIC DNA]</scope>
</reference>
<dbReference type="InterPro" id="IPR000488">
    <property type="entry name" value="Death_dom"/>
</dbReference>
<keyword evidence="3" id="KW-1185">Reference proteome</keyword>
<dbReference type="EMBL" id="CAXLJM020000003">
    <property type="protein sequence ID" value="CAL8069047.1"/>
    <property type="molecule type" value="Genomic_DNA"/>
</dbReference>
<evidence type="ECO:0000313" key="3">
    <source>
        <dbReference type="Proteomes" id="UP001642540"/>
    </source>
</evidence>
<evidence type="ECO:0000259" key="1">
    <source>
        <dbReference type="PROSITE" id="PS50017"/>
    </source>
</evidence>